<keyword evidence="2" id="KW-1185">Reference proteome</keyword>
<dbReference type="RefSeq" id="WP_189668624.1">
    <property type="nucleotide sequence ID" value="NZ_BNAS01000002.1"/>
</dbReference>
<dbReference type="EMBL" id="BNAS01000002">
    <property type="protein sequence ID" value="GHH69524.1"/>
    <property type="molecule type" value="Genomic_DNA"/>
</dbReference>
<reference evidence="1" key="2">
    <citation type="submission" date="2020-09" db="EMBL/GenBank/DDBJ databases">
        <authorList>
            <person name="Sun Q."/>
            <person name="Zhou Y."/>
        </authorList>
    </citation>
    <scope>NUCLEOTIDE SEQUENCE</scope>
    <source>
        <strain evidence="1">CGMCC 4.7398</strain>
    </source>
</reference>
<gene>
    <name evidence="1" type="ORF">GCM10017772_14620</name>
</gene>
<dbReference type="Proteomes" id="UP000627369">
    <property type="component" value="Unassembled WGS sequence"/>
</dbReference>
<protein>
    <submittedName>
        <fullName evidence="1">Uncharacterized protein</fullName>
    </submittedName>
</protein>
<dbReference type="AlphaFoldDB" id="A0A919FPC0"/>
<evidence type="ECO:0000313" key="1">
    <source>
        <dbReference type="EMBL" id="GHH69524.1"/>
    </source>
</evidence>
<name>A0A919FPC0_9MICO</name>
<sequence length="128" mass="13617">MTADLRTSGVAGASVPAPSAGDVLRFAAYVAELIGDDRVGDVSWHADKPQLYVEVFDTAHGETVAHLLGLDPRSDHGPGHRPEGFSCWTGKSGLVPVFLRAPLALGGMPHRRPYRWSEDTADDAQAVA</sequence>
<evidence type="ECO:0000313" key="2">
    <source>
        <dbReference type="Proteomes" id="UP000627369"/>
    </source>
</evidence>
<proteinExistence type="predicted"/>
<reference evidence="1" key="1">
    <citation type="journal article" date="2014" name="Int. J. Syst. Evol. Microbiol.">
        <title>Complete genome sequence of Corynebacterium casei LMG S-19264T (=DSM 44701T), isolated from a smear-ripened cheese.</title>
        <authorList>
            <consortium name="US DOE Joint Genome Institute (JGI-PGF)"/>
            <person name="Walter F."/>
            <person name="Albersmeier A."/>
            <person name="Kalinowski J."/>
            <person name="Ruckert C."/>
        </authorList>
    </citation>
    <scope>NUCLEOTIDE SEQUENCE</scope>
    <source>
        <strain evidence="1">CGMCC 4.7398</strain>
    </source>
</reference>
<accession>A0A919FPC0</accession>
<comment type="caution">
    <text evidence="1">The sequence shown here is derived from an EMBL/GenBank/DDBJ whole genome shotgun (WGS) entry which is preliminary data.</text>
</comment>
<organism evidence="1 2">
    <name type="scientific">Promicromonospora soli</name>
    <dbReference type="NCBI Taxonomy" id="2035533"/>
    <lineage>
        <taxon>Bacteria</taxon>
        <taxon>Bacillati</taxon>
        <taxon>Actinomycetota</taxon>
        <taxon>Actinomycetes</taxon>
        <taxon>Micrococcales</taxon>
        <taxon>Promicromonosporaceae</taxon>
        <taxon>Promicromonospora</taxon>
    </lineage>
</organism>